<sequence>MKLKSSYPDVIVNAFKSVQAWKSLSMVLIGILIFETITLGWVASHQTALLIPQHLPRDKGAIKVDLGSPFSPDYLTAVAKGDAYSLLNWTPDSIDQQYGMFMSRLTPALYDAQREVLLAEVKSHRDEGLTQSFYVTRSFVKDNEVTLRGILVRATGGREIFRGPAAYTLTYTDSGGGVLLVSGVRQPSDSETTATEAAAKAASARAAAEAAQSSK</sequence>
<dbReference type="Proteomes" id="UP000056453">
    <property type="component" value="Unassembled WGS sequence"/>
</dbReference>
<evidence type="ECO:0000313" key="3">
    <source>
        <dbReference type="Proteomes" id="UP000056453"/>
    </source>
</evidence>
<protein>
    <recommendedName>
        <fullName evidence="4">Conjugal transfer protein TraE</fullName>
    </recommendedName>
</protein>
<dbReference type="InterPro" id="IPR007973">
    <property type="entry name" value="Pilus_assembly_TraE"/>
</dbReference>
<dbReference type="Pfam" id="PF05309">
    <property type="entry name" value="TraE"/>
    <property type="match status" value="1"/>
</dbReference>
<name>A0AAW3MUW1_9BURK</name>
<evidence type="ECO:0000313" key="2">
    <source>
        <dbReference type="EMBL" id="KVP97743.1"/>
    </source>
</evidence>
<feature type="transmembrane region" description="Helical" evidence="1">
    <location>
        <begin position="21"/>
        <end position="43"/>
    </location>
</feature>
<reference evidence="2 3" key="1">
    <citation type="submission" date="2015-11" db="EMBL/GenBank/DDBJ databases">
        <title>Expanding the genomic diversity of Burkholderia species for the development of highly accurate diagnostics.</title>
        <authorList>
            <person name="Sahl J."/>
            <person name="Keim P."/>
            <person name="Wagner D."/>
        </authorList>
    </citation>
    <scope>NUCLEOTIDE SEQUENCE [LARGE SCALE GENOMIC DNA]</scope>
    <source>
        <strain evidence="2 3">MSMB1808WGS</strain>
    </source>
</reference>
<dbReference type="RefSeq" id="WP_059928164.1">
    <property type="nucleotide sequence ID" value="NZ_LPBG01000117.1"/>
</dbReference>
<dbReference type="EMBL" id="LPBJ01000047">
    <property type="protein sequence ID" value="KVP97743.1"/>
    <property type="molecule type" value="Genomic_DNA"/>
</dbReference>
<keyword evidence="1" id="KW-1133">Transmembrane helix</keyword>
<proteinExistence type="predicted"/>
<keyword evidence="1" id="KW-0812">Transmembrane</keyword>
<organism evidence="2 3">
    <name type="scientific">Burkholderia ubonensis</name>
    <dbReference type="NCBI Taxonomy" id="101571"/>
    <lineage>
        <taxon>Bacteria</taxon>
        <taxon>Pseudomonadati</taxon>
        <taxon>Pseudomonadota</taxon>
        <taxon>Betaproteobacteria</taxon>
        <taxon>Burkholderiales</taxon>
        <taxon>Burkholderiaceae</taxon>
        <taxon>Burkholderia</taxon>
        <taxon>Burkholderia cepacia complex</taxon>
    </lineage>
</organism>
<gene>
    <name evidence="2" type="ORF">WJ96_04025</name>
</gene>
<comment type="caution">
    <text evidence="2">The sequence shown here is derived from an EMBL/GenBank/DDBJ whole genome shotgun (WGS) entry which is preliminary data.</text>
</comment>
<keyword evidence="3" id="KW-1185">Reference proteome</keyword>
<evidence type="ECO:0008006" key="4">
    <source>
        <dbReference type="Google" id="ProtNLM"/>
    </source>
</evidence>
<accession>A0AAW3MUW1</accession>
<dbReference type="AlphaFoldDB" id="A0AAW3MUW1"/>
<evidence type="ECO:0000256" key="1">
    <source>
        <dbReference type="SAM" id="Phobius"/>
    </source>
</evidence>
<keyword evidence="1" id="KW-0472">Membrane</keyword>